<reference evidence="3" key="1">
    <citation type="journal article" date="2010" name="Environ. Microbiol.">
        <title>The genome of Syntrophomonas wolfei: new insights into syntrophic metabolism and biohydrogen production.</title>
        <authorList>
            <person name="Sieber J.R."/>
            <person name="Sims D.R."/>
            <person name="Han C."/>
            <person name="Kim E."/>
            <person name="Lykidis A."/>
            <person name="Lapidus A.L."/>
            <person name="McDonnald E."/>
            <person name="Rohlin L."/>
            <person name="Culley D.E."/>
            <person name="Gunsalus R."/>
            <person name="McInerney M.J."/>
        </authorList>
    </citation>
    <scope>NUCLEOTIDE SEQUENCE [LARGE SCALE GENOMIC DNA]</scope>
    <source>
        <strain evidence="3">DSM 2245B / Goettingen</strain>
    </source>
</reference>
<evidence type="ECO:0000259" key="1">
    <source>
        <dbReference type="Pfam" id="PF22882"/>
    </source>
</evidence>
<accession>Q0AVL4</accession>
<feature type="domain" description="GT-D fold-like" evidence="1">
    <location>
        <begin position="25"/>
        <end position="232"/>
    </location>
</feature>
<proteinExistence type="predicted"/>
<dbReference type="AlphaFoldDB" id="Q0AVL4"/>
<dbReference type="InterPro" id="IPR049785">
    <property type="entry name" value="GT-D-like_firm"/>
</dbReference>
<dbReference type="KEGG" id="swo:Swol_1943"/>
<evidence type="ECO:0000313" key="3">
    <source>
        <dbReference type="Proteomes" id="UP000001968"/>
    </source>
</evidence>
<name>Q0AVL4_SYNWW</name>
<dbReference type="InterPro" id="IPR055171">
    <property type="entry name" value="GT-D-like"/>
</dbReference>
<dbReference type="Pfam" id="PF22882">
    <property type="entry name" value="GT-D-like"/>
    <property type="match status" value="1"/>
</dbReference>
<dbReference type="Proteomes" id="UP000001968">
    <property type="component" value="Chromosome"/>
</dbReference>
<protein>
    <recommendedName>
        <fullName evidence="1">GT-D fold-like domain-containing protein</fullName>
    </recommendedName>
</protein>
<evidence type="ECO:0000313" key="2">
    <source>
        <dbReference type="EMBL" id="ABI69240.1"/>
    </source>
</evidence>
<keyword evidence="3" id="KW-1185">Reference proteome</keyword>
<dbReference type="STRING" id="335541.Swol_1943"/>
<dbReference type="EMBL" id="CP000448">
    <property type="protein sequence ID" value="ABI69240.1"/>
    <property type="molecule type" value="Genomic_DNA"/>
</dbReference>
<sequence>MVYSINRRGSVDSFIIYKDDFAEISEIISRVNYCLRNQLGFSLVRVGDAENQVMAQGTIIAENEIAEIWWAEDENWTGVTLPNYPARDRLLDAVQKADIVGVLHQDEVFIWKPLTEAVFSHYNIKPRQLCYAFINTYLPKSDQFISLLQHYRLLLIGKAARSLALLLQEKYGIEVAGTISISNYSELEWVMEESSKLDFDLALISAGTNAVILAVELAAQGKVAIDLGRGMHLEFWE</sequence>
<dbReference type="HOGENOM" id="CLU_1169762_0_0_9"/>
<gene>
    <name evidence="2" type="ordered locus">Swol_1943</name>
</gene>
<organism evidence="2 3">
    <name type="scientific">Syntrophomonas wolfei subsp. wolfei (strain DSM 2245B / Goettingen)</name>
    <dbReference type="NCBI Taxonomy" id="335541"/>
    <lineage>
        <taxon>Bacteria</taxon>
        <taxon>Bacillati</taxon>
        <taxon>Bacillota</taxon>
        <taxon>Clostridia</taxon>
        <taxon>Eubacteriales</taxon>
        <taxon>Syntrophomonadaceae</taxon>
        <taxon>Syntrophomonas</taxon>
    </lineage>
</organism>
<dbReference type="NCBIfam" id="NF040628">
    <property type="entry name" value="GT-D_rel"/>
    <property type="match status" value="1"/>
</dbReference>
<dbReference type="eggNOG" id="COG0457">
    <property type="taxonomic scope" value="Bacteria"/>
</dbReference>